<evidence type="ECO:0000313" key="2">
    <source>
        <dbReference type="Proteomes" id="UP000051660"/>
    </source>
</evidence>
<organism evidence="1 2">
    <name type="scientific">Bradyrhizobium lablabi</name>
    <dbReference type="NCBI Taxonomy" id="722472"/>
    <lineage>
        <taxon>Bacteria</taxon>
        <taxon>Pseudomonadati</taxon>
        <taxon>Pseudomonadota</taxon>
        <taxon>Alphaproteobacteria</taxon>
        <taxon>Hyphomicrobiales</taxon>
        <taxon>Nitrobacteraceae</taxon>
        <taxon>Bradyrhizobium</taxon>
    </lineage>
</organism>
<dbReference type="RefSeq" id="WP_057855967.1">
    <property type="nucleotide sequence ID" value="NZ_LLYB01000022.1"/>
</dbReference>
<evidence type="ECO:0000313" key="1">
    <source>
        <dbReference type="EMBL" id="KRR28378.1"/>
    </source>
</evidence>
<gene>
    <name evidence="1" type="ORF">CQ14_40900</name>
</gene>
<comment type="caution">
    <text evidence="1">The sequence shown here is derived from an EMBL/GenBank/DDBJ whole genome shotgun (WGS) entry which is preliminary data.</text>
</comment>
<evidence type="ECO:0008006" key="3">
    <source>
        <dbReference type="Google" id="ProtNLM"/>
    </source>
</evidence>
<protein>
    <recommendedName>
        <fullName evidence="3">DUF2946 family protein</fullName>
    </recommendedName>
</protein>
<reference evidence="1 2" key="1">
    <citation type="submission" date="2014-03" db="EMBL/GenBank/DDBJ databases">
        <title>Bradyrhizobium valentinum sp. nov., isolated from effective nodules of Lupinus mariae-josephae, a lupine endemic of basic-lime soils in Eastern Spain.</title>
        <authorList>
            <person name="Duran D."/>
            <person name="Rey L."/>
            <person name="Navarro A."/>
            <person name="Busquets A."/>
            <person name="Imperial J."/>
            <person name="Ruiz-Argueso T."/>
        </authorList>
    </citation>
    <scope>NUCLEOTIDE SEQUENCE [LARGE SCALE GENOMIC DNA]</scope>
    <source>
        <strain evidence="1 2">CCBAU 23086</strain>
    </source>
</reference>
<dbReference type="OrthoDB" id="8246296at2"/>
<name>A0A0R3N8J3_9BRAD</name>
<dbReference type="AlphaFoldDB" id="A0A0R3N8J3"/>
<dbReference type="EMBL" id="LLYB01000022">
    <property type="protein sequence ID" value="KRR28378.1"/>
    <property type="molecule type" value="Genomic_DNA"/>
</dbReference>
<dbReference type="Proteomes" id="UP000051660">
    <property type="component" value="Unassembled WGS sequence"/>
</dbReference>
<dbReference type="Pfam" id="PF11162">
    <property type="entry name" value="DUF2946"/>
    <property type="match status" value="1"/>
</dbReference>
<proteinExistence type="predicted"/>
<accession>A0A0R3N8J3</accession>
<sequence length="128" mass="13561">MRRRLEIFIPIVLLSIMVQLLAPIGAFRAVAHAVSDPLHMAAICSGLASSQDASQTSTATPRHGANCCAFCGVSHGGAVAVDPPPLMFVVLQRQYQRIAWLEAAHHVPPAPARSNAQARAPPPIPDLT</sequence>
<dbReference type="InterPro" id="IPR021333">
    <property type="entry name" value="DUF2946"/>
</dbReference>